<sequence>MLKLGSTFLYRKIPRDLTEASLSGAGLSILAAFSMIFLFGMELNEYMRVSTSTAIIVDKSSDGDFLQIHFNISFPALSCEFASIDVSDVLGTCVSIGFLDGFVDVLKPYRFLFDMNRLNITKTVVKYSIDSNLKPTGPEFRSGPIAKAIKHDEEVDEEHGEGSVKLNSRNFDSISHQHAILVVNFYAPWCYWSNRLKPSWEKAATIIRERYDPEIDGRILMGKVDCTEEVDLCRRNHIQGYPSIRIFRKGSDVKEDHGHHDHESYYGDRDTDTLVKTMEDLVAPISLQSQKASDSHPTEMKDNGKRPAPLTGGCRIEGFVRVKKVPGNLIISARSAAHSFDASQMNMSHVISHFSFGRKITPRVMSDMKRLLPHLGGSHDRLNGLPYISNPSESNANVTIEHYLQVVKTEVMTRSYKLVEEYEYTAHSSLVHSLDIPVAKFHFELSPMQVLITENSKSFSHFITNVCAIIGGVFTVAGILDSILHHSIRMMKKVELGKNF</sequence>
<dbReference type="PANTHER" id="PTHR10984">
    <property type="entry name" value="ENDOPLASMIC RETICULUM-GOLGI INTERMEDIATE COMPARTMENT PROTEIN"/>
    <property type="match status" value="1"/>
</dbReference>
<dbReference type="InterPro" id="IPR013766">
    <property type="entry name" value="Thioredoxin_domain"/>
</dbReference>
<keyword evidence="5 8" id="KW-1133">Transmembrane helix</keyword>
<dbReference type="Pfam" id="PF00085">
    <property type="entry name" value="Thioredoxin"/>
    <property type="match status" value="1"/>
</dbReference>
<dbReference type="SUPFAM" id="SSF52833">
    <property type="entry name" value="Thioredoxin-like"/>
    <property type="match status" value="1"/>
</dbReference>
<accession>A0AAV6XZS0</accession>
<evidence type="ECO:0000259" key="9">
    <source>
        <dbReference type="PROSITE" id="PS51352"/>
    </source>
</evidence>
<evidence type="ECO:0000256" key="2">
    <source>
        <dbReference type="ARBA" id="ARBA00006347"/>
    </source>
</evidence>
<feature type="region of interest" description="Disordered" evidence="7">
    <location>
        <begin position="289"/>
        <end position="308"/>
    </location>
</feature>
<name>A0AAV6XZS0_9LAMI</name>
<dbReference type="CDD" id="cd02961">
    <property type="entry name" value="PDI_a_family"/>
    <property type="match status" value="1"/>
</dbReference>
<evidence type="ECO:0000256" key="1">
    <source>
        <dbReference type="ARBA" id="ARBA00004167"/>
    </source>
</evidence>
<dbReference type="InterPro" id="IPR039542">
    <property type="entry name" value="Erv_N"/>
</dbReference>
<evidence type="ECO:0000313" key="11">
    <source>
        <dbReference type="Proteomes" id="UP000826271"/>
    </source>
</evidence>
<reference evidence="10" key="1">
    <citation type="submission" date="2019-10" db="EMBL/GenBank/DDBJ databases">
        <authorList>
            <person name="Zhang R."/>
            <person name="Pan Y."/>
            <person name="Wang J."/>
            <person name="Ma R."/>
            <person name="Yu S."/>
        </authorList>
    </citation>
    <scope>NUCLEOTIDE SEQUENCE</scope>
    <source>
        <strain evidence="10">LA-IB0</strain>
        <tissue evidence="10">Leaf</tissue>
    </source>
</reference>
<comment type="similarity">
    <text evidence="2">Belongs to the protein disulfide isomerase family.</text>
</comment>
<keyword evidence="11" id="KW-1185">Reference proteome</keyword>
<dbReference type="GO" id="GO:0016020">
    <property type="term" value="C:membrane"/>
    <property type="evidence" value="ECO:0007669"/>
    <property type="project" value="UniProtKB-SubCell"/>
</dbReference>
<dbReference type="InterPro" id="IPR045888">
    <property type="entry name" value="Erv"/>
</dbReference>
<dbReference type="Gene3D" id="3.40.30.10">
    <property type="entry name" value="Glutaredoxin"/>
    <property type="match status" value="1"/>
</dbReference>
<dbReference type="EMBL" id="WHWC01000003">
    <property type="protein sequence ID" value="KAG8386157.1"/>
    <property type="molecule type" value="Genomic_DNA"/>
</dbReference>
<evidence type="ECO:0000256" key="7">
    <source>
        <dbReference type="SAM" id="MobiDB-lite"/>
    </source>
</evidence>
<organism evidence="10 11">
    <name type="scientific">Buddleja alternifolia</name>
    <dbReference type="NCBI Taxonomy" id="168488"/>
    <lineage>
        <taxon>Eukaryota</taxon>
        <taxon>Viridiplantae</taxon>
        <taxon>Streptophyta</taxon>
        <taxon>Embryophyta</taxon>
        <taxon>Tracheophyta</taxon>
        <taxon>Spermatophyta</taxon>
        <taxon>Magnoliopsida</taxon>
        <taxon>eudicotyledons</taxon>
        <taxon>Gunneridae</taxon>
        <taxon>Pentapetalae</taxon>
        <taxon>asterids</taxon>
        <taxon>lamiids</taxon>
        <taxon>Lamiales</taxon>
        <taxon>Scrophulariaceae</taxon>
        <taxon>Buddlejeae</taxon>
        <taxon>Buddleja</taxon>
    </lineage>
</organism>
<keyword evidence="3 8" id="KW-0812">Transmembrane</keyword>
<evidence type="ECO:0000313" key="10">
    <source>
        <dbReference type="EMBL" id="KAG8386157.1"/>
    </source>
</evidence>
<feature type="compositionally biased region" description="Basic and acidic residues" evidence="7">
    <location>
        <begin position="293"/>
        <end position="305"/>
    </location>
</feature>
<protein>
    <recommendedName>
        <fullName evidence="9">Thioredoxin domain-containing protein</fullName>
    </recommendedName>
</protein>
<feature type="transmembrane region" description="Helical" evidence="8">
    <location>
        <begin position="20"/>
        <end position="41"/>
    </location>
</feature>
<keyword evidence="6 8" id="KW-0472">Membrane</keyword>
<dbReference type="GO" id="GO:0030134">
    <property type="term" value="C:COPII-coated ER to Golgi transport vesicle"/>
    <property type="evidence" value="ECO:0007669"/>
    <property type="project" value="TreeGrafter"/>
</dbReference>
<comment type="caution">
    <text evidence="10">The sequence shown here is derived from an EMBL/GenBank/DDBJ whole genome shotgun (WGS) entry which is preliminary data.</text>
</comment>
<dbReference type="InterPro" id="IPR012936">
    <property type="entry name" value="Erv_C"/>
</dbReference>
<proteinExistence type="inferred from homology"/>
<dbReference type="InterPro" id="IPR036249">
    <property type="entry name" value="Thioredoxin-like_sf"/>
</dbReference>
<evidence type="ECO:0000256" key="3">
    <source>
        <dbReference type="ARBA" id="ARBA00022692"/>
    </source>
</evidence>
<evidence type="ECO:0000256" key="5">
    <source>
        <dbReference type="ARBA" id="ARBA00022989"/>
    </source>
</evidence>
<evidence type="ECO:0000256" key="8">
    <source>
        <dbReference type="SAM" id="Phobius"/>
    </source>
</evidence>
<dbReference type="Pfam" id="PF13850">
    <property type="entry name" value="ERGIC_N"/>
    <property type="match status" value="1"/>
</dbReference>
<evidence type="ECO:0000256" key="6">
    <source>
        <dbReference type="ARBA" id="ARBA00023136"/>
    </source>
</evidence>
<dbReference type="AlphaFoldDB" id="A0AAV6XZS0"/>
<dbReference type="Proteomes" id="UP000826271">
    <property type="component" value="Unassembled WGS sequence"/>
</dbReference>
<dbReference type="GO" id="GO:0005783">
    <property type="term" value="C:endoplasmic reticulum"/>
    <property type="evidence" value="ECO:0007669"/>
    <property type="project" value="TreeGrafter"/>
</dbReference>
<feature type="domain" description="Thioredoxin" evidence="9">
    <location>
        <begin position="140"/>
        <end position="283"/>
    </location>
</feature>
<dbReference type="FunFam" id="3.40.30.10:FF:000174">
    <property type="entry name" value="Protein disulfide-isomerase 5-4"/>
    <property type="match status" value="1"/>
</dbReference>
<gene>
    <name evidence="10" type="ORF">BUALT_Bualt03G0119900</name>
</gene>
<feature type="transmembrane region" description="Helical" evidence="8">
    <location>
        <begin position="462"/>
        <end position="484"/>
    </location>
</feature>
<comment type="subcellular location">
    <subcellularLocation>
        <location evidence="1">Membrane</location>
        <topology evidence="1">Single-pass membrane protein</topology>
    </subcellularLocation>
</comment>
<dbReference type="PROSITE" id="PS51352">
    <property type="entry name" value="THIOREDOXIN_2"/>
    <property type="match status" value="1"/>
</dbReference>
<dbReference type="Pfam" id="PF07970">
    <property type="entry name" value="COPIIcoated_ERV"/>
    <property type="match status" value="1"/>
</dbReference>
<keyword evidence="4" id="KW-0732">Signal</keyword>
<dbReference type="PANTHER" id="PTHR10984:SF37">
    <property type="entry name" value="PROTEIN DISULFIDE-ISOMERASE 5-3"/>
    <property type="match status" value="1"/>
</dbReference>
<evidence type="ECO:0000256" key="4">
    <source>
        <dbReference type="ARBA" id="ARBA00022729"/>
    </source>
</evidence>